<dbReference type="InterPro" id="IPR036583">
    <property type="entry name" value="23S_rRNA_IVS_sf"/>
</dbReference>
<organism evidence="1 2">
    <name type="scientific">candidate division WOR-1 bacterium RIFOXYC12_FULL_54_18</name>
    <dbReference type="NCBI Taxonomy" id="1802584"/>
    <lineage>
        <taxon>Bacteria</taxon>
        <taxon>Bacillati</taxon>
        <taxon>Saganbacteria</taxon>
    </lineage>
</organism>
<gene>
    <name evidence="1" type="ORF">A3K49_00455</name>
</gene>
<sequence length="121" mass="14569">MPTFKELRIWQEANKLMAEIHQFARTLPIDERFRIRDQIERASLSVAANIAEGYRAFYYKDKIKIFYIARKEASEMQSHIEALFSKNYLPRNRANEWSNCYEKVIAGINNFVKYIRQKNYH</sequence>
<evidence type="ECO:0008006" key="3">
    <source>
        <dbReference type="Google" id="ProtNLM"/>
    </source>
</evidence>
<dbReference type="EMBL" id="MEUG01000001">
    <property type="protein sequence ID" value="OGC27490.1"/>
    <property type="molecule type" value="Genomic_DNA"/>
</dbReference>
<evidence type="ECO:0000313" key="2">
    <source>
        <dbReference type="Proteomes" id="UP000178602"/>
    </source>
</evidence>
<dbReference type="Proteomes" id="UP000178602">
    <property type="component" value="Unassembled WGS sequence"/>
</dbReference>
<proteinExistence type="predicted"/>
<dbReference type="CDD" id="cd16377">
    <property type="entry name" value="23S_rRNA_IVP_like"/>
    <property type="match status" value="1"/>
</dbReference>
<name>A0A1F4T4L4_UNCSA</name>
<dbReference type="AlphaFoldDB" id="A0A1F4T4L4"/>
<protein>
    <recommendedName>
        <fullName evidence="3">Four helix bundle protein</fullName>
    </recommendedName>
</protein>
<dbReference type="InterPro" id="IPR012657">
    <property type="entry name" value="23S_rRNA-intervening_sequence"/>
</dbReference>
<dbReference type="PANTHER" id="PTHR38471">
    <property type="entry name" value="FOUR HELIX BUNDLE PROTEIN"/>
    <property type="match status" value="1"/>
</dbReference>
<comment type="caution">
    <text evidence="1">The sequence shown here is derived from an EMBL/GenBank/DDBJ whole genome shotgun (WGS) entry which is preliminary data.</text>
</comment>
<dbReference type="Gene3D" id="1.20.1440.60">
    <property type="entry name" value="23S rRNA-intervening sequence"/>
    <property type="match status" value="1"/>
</dbReference>
<dbReference type="NCBIfam" id="TIGR02436">
    <property type="entry name" value="four helix bundle protein"/>
    <property type="match status" value="1"/>
</dbReference>
<dbReference type="PANTHER" id="PTHR38471:SF2">
    <property type="entry name" value="FOUR HELIX BUNDLE PROTEIN"/>
    <property type="match status" value="1"/>
</dbReference>
<dbReference type="Pfam" id="PF05635">
    <property type="entry name" value="23S_rRNA_IVP"/>
    <property type="match status" value="1"/>
</dbReference>
<reference evidence="1 2" key="1">
    <citation type="journal article" date="2016" name="Nat. Commun.">
        <title>Thousands of microbial genomes shed light on interconnected biogeochemical processes in an aquifer system.</title>
        <authorList>
            <person name="Anantharaman K."/>
            <person name="Brown C.T."/>
            <person name="Hug L.A."/>
            <person name="Sharon I."/>
            <person name="Castelle C.J."/>
            <person name="Probst A.J."/>
            <person name="Thomas B.C."/>
            <person name="Singh A."/>
            <person name="Wilkins M.J."/>
            <person name="Karaoz U."/>
            <person name="Brodie E.L."/>
            <person name="Williams K.H."/>
            <person name="Hubbard S.S."/>
            <person name="Banfield J.F."/>
        </authorList>
    </citation>
    <scope>NUCLEOTIDE SEQUENCE [LARGE SCALE GENOMIC DNA]</scope>
</reference>
<evidence type="ECO:0000313" key="1">
    <source>
        <dbReference type="EMBL" id="OGC27490.1"/>
    </source>
</evidence>
<dbReference type="SUPFAM" id="SSF158446">
    <property type="entry name" value="IVS-encoded protein-like"/>
    <property type="match status" value="1"/>
</dbReference>
<accession>A0A1F4T4L4</accession>